<proteinExistence type="predicted"/>
<sequence>MFWTFMLETVAPSVATAGGRRWEVTKTDEKKLETRVGTAPLMTDKVKMPGYSYWTTKWHGEEHLRHEPSFVREASITEHDTVLGKAIT</sequence>
<dbReference type="Proteomes" id="UP000322234">
    <property type="component" value="Unassembled WGS sequence"/>
</dbReference>
<evidence type="ECO:0000313" key="2">
    <source>
        <dbReference type="Proteomes" id="UP000322234"/>
    </source>
</evidence>
<protein>
    <submittedName>
        <fullName evidence="1">Uncharacterized protein</fullName>
    </submittedName>
</protein>
<evidence type="ECO:0000313" key="1">
    <source>
        <dbReference type="EMBL" id="MXQ83908.1"/>
    </source>
</evidence>
<reference evidence="1" key="1">
    <citation type="submission" date="2019-10" db="EMBL/GenBank/DDBJ databases">
        <title>The sequence and de novo assembly of the wild yak genome.</title>
        <authorList>
            <person name="Liu Y."/>
        </authorList>
    </citation>
    <scope>NUCLEOTIDE SEQUENCE [LARGE SCALE GENOMIC DNA]</scope>
    <source>
        <strain evidence="1">WY2019</strain>
    </source>
</reference>
<name>A0A6B0R187_9CETA</name>
<comment type="caution">
    <text evidence="1">The sequence shown here is derived from an EMBL/GenBank/DDBJ whole genome shotgun (WGS) entry which is preliminary data.</text>
</comment>
<accession>A0A6B0R187</accession>
<organism evidence="1 2">
    <name type="scientific">Bos mutus</name>
    <name type="common">wild yak</name>
    <dbReference type="NCBI Taxonomy" id="72004"/>
    <lineage>
        <taxon>Eukaryota</taxon>
        <taxon>Metazoa</taxon>
        <taxon>Chordata</taxon>
        <taxon>Craniata</taxon>
        <taxon>Vertebrata</taxon>
        <taxon>Euteleostomi</taxon>
        <taxon>Mammalia</taxon>
        <taxon>Eutheria</taxon>
        <taxon>Laurasiatheria</taxon>
        <taxon>Artiodactyla</taxon>
        <taxon>Ruminantia</taxon>
        <taxon>Pecora</taxon>
        <taxon>Bovidae</taxon>
        <taxon>Bovinae</taxon>
        <taxon>Bos</taxon>
    </lineage>
</organism>
<dbReference type="AlphaFoldDB" id="A0A6B0R187"/>
<dbReference type="EMBL" id="VBQZ03000018">
    <property type="protein sequence ID" value="MXQ83908.1"/>
    <property type="molecule type" value="Genomic_DNA"/>
</dbReference>
<keyword evidence="2" id="KW-1185">Reference proteome</keyword>
<gene>
    <name evidence="1" type="ORF">E5288_WYG002592</name>
</gene>